<dbReference type="EMBL" id="LAZR01022217">
    <property type="protein sequence ID" value="KKL82641.1"/>
    <property type="molecule type" value="Genomic_DNA"/>
</dbReference>
<proteinExistence type="predicted"/>
<name>A0A0F9FWL4_9ZZZZ</name>
<organism evidence="1">
    <name type="scientific">marine sediment metagenome</name>
    <dbReference type="NCBI Taxonomy" id="412755"/>
    <lineage>
        <taxon>unclassified sequences</taxon>
        <taxon>metagenomes</taxon>
        <taxon>ecological metagenomes</taxon>
    </lineage>
</organism>
<protein>
    <submittedName>
        <fullName evidence="1">Uncharacterized protein</fullName>
    </submittedName>
</protein>
<comment type="caution">
    <text evidence="1">The sequence shown here is derived from an EMBL/GenBank/DDBJ whole genome shotgun (WGS) entry which is preliminary data.</text>
</comment>
<sequence>MSRKTWTANRPNWAHGQKTVTAAGTAEQLPSQAIPDGFDLVVRALLANGGAIYLGNSQDEAESSTAQIPFTAGNGLTLRVRNVNMVWVDALVSGEGVDYWVEV</sequence>
<accession>A0A0F9FWL4</accession>
<dbReference type="AlphaFoldDB" id="A0A0F9FWL4"/>
<reference evidence="1" key="1">
    <citation type="journal article" date="2015" name="Nature">
        <title>Complex archaea that bridge the gap between prokaryotes and eukaryotes.</title>
        <authorList>
            <person name="Spang A."/>
            <person name="Saw J.H."/>
            <person name="Jorgensen S.L."/>
            <person name="Zaremba-Niedzwiedzka K."/>
            <person name="Martijn J."/>
            <person name="Lind A.E."/>
            <person name="van Eijk R."/>
            <person name="Schleper C."/>
            <person name="Guy L."/>
            <person name="Ettema T.J."/>
        </authorList>
    </citation>
    <scope>NUCLEOTIDE SEQUENCE</scope>
</reference>
<gene>
    <name evidence="1" type="ORF">LCGC14_1982740</name>
</gene>
<evidence type="ECO:0000313" key="1">
    <source>
        <dbReference type="EMBL" id="KKL82641.1"/>
    </source>
</evidence>